<dbReference type="OrthoDB" id="9802350at2"/>
<proteinExistence type="predicted"/>
<dbReference type="InterPro" id="IPR052550">
    <property type="entry name" value="Pyrimidine_5'-ntase_YjjG"/>
</dbReference>
<dbReference type="KEGG" id="scv:A4G25_03455"/>
<dbReference type="CDD" id="cd04305">
    <property type="entry name" value="HAD_Neu5Ac-Pase_like"/>
    <property type="match status" value="1"/>
</dbReference>
<name>A0A143PB91_9STAP</name>
<reference evidence="1 4" key="2">
    <citation type="submission" date="2021-01" db="EMBL/GenBank/DDBJ databases">
        <title>FDA dAtabase for Regulatory Grade micrObial Sequences (FDA-ARGOS): Supporting development and validation of Infectious Disease Dx tests.</title>
        <authorList>
            <person name="Sproer C."/>
            <person name="Gronow S."/>
            <person name="Severitt S."/>
            <person name="Schroder I."/>
            <person name="Tallon L."/>
            <person name="Sadzewicz L."/>
            <person name="Zhao X."/>
            <person name="Boylan J."/>
            <person name="Ott S."/>
            <person name="Bowen H."/>
            <person name="Vavikolanu K."/>
            <person name="Mehta A."/>
            <person name="Aluvathingal J."/>
            <person name="Nadendla S."/>
            <person name="Lowell S."/>
            <person name="Myers T."/>
            <person name="Yan Y."/>
            <person name="Sichtig H."/>
        </authorList>
    </citation>
    <scope>NUCLEOTIDE SEQUENCE [LARGE SCALE GENOMIC DNA]</scope>
    <source>
        <strain evidence="1 4">FDAARGOS_1148</strain>
    </source>
</reference>
<dbReference type="PANTHER" id="PTHR47478">
    <property type="match status" value="1"/>
</dbReference>
<dbReference type="Gene3D" id="1.10.150.240">
    <property type="entry name" value="Putative phosphatase, domain 2"/>
    <property type="match status" value="1"/>
</dbReference>
<dbReference type="EMBL" id="RQTE01000140">
    <property type="protein sequence ID" value="RZI01840.1"/>
    <property type="molecule type" value="Genomic_DNA"/>
</dbReference>
<dbReference type="RefSeq" id="WP_047131329.1">
    <property type="nucleotide sequence ID" value="NZ_CP015114.1"/>
</dbReference>
<evidence type="ECO:0000313" key="2">
    <source>
        <dbReference type="EMBL" id="RZI01840.1"/>
    </source>
</evidence>
<dbReference type="SUPFAM" id="SSF56784">
    <property type="entry name" value="HAD-like"/>
    <property type="match status" value="1"/>
</dbReference>
<evidence type="ECO:0000313" key="1">
    <source>
        <dbReference type="EMBL" id="QQS83168.1"/>
    </source>
</evidence>
<dbReference type="InterPro" id="IPR036412">
    <property type="entry name" value="HAD-like_sf"/>
</dbReference>
<dbReference type="NCBIfam" id="TIGR02254">
    <property type="entry name" value="YjjG_YfnB"/>
    <property type="match status" value="1"/>
</dbReference>
<dbReference type="Gene3D" id="3.40.50.1000">
    <property type="entry name" value="HAD superfamily/HAD-like"/>
    <property type="match status" value="1"/>
</dbReference>
<dbReference type="PANTHER" id="PTHR47478:SF1">
    <property type="entry name" value="PYRIMIDINE 5'-NUCLEOTIDASE YJJG"/>
    <property type="match status" value="1"/>
</dbReference>
<sequence>MKYDTILLDFDDTIVDFHDAEDQAFYHLAELYGIEPTKENLNLFKKVNQAHWEAFQENKLTKEEVLSERFVNYFNRFDQKVNGGEADIIFRDGLATAPVKYFPETLETIQYLAQNAKVYIVTNGVEDTQLRRLAQTPLKENIHEIFISEVTGYQKPMPEFFNYVFDRIDADREKSLIIGDSLTSDIQGGINAGIDTCWFNFRNKKNETTIQPNYEIRQLDEVKDLL</sequence>
<dbReference type="GeneID" id="93726909"/>
<dbReference type="SFLD" id="SFLDG01129">
    <property type="entry name" value="C1.5:_HAD__Beta-PGM__Phosphata"/>
    <property type="match status" value="1"/>
</dbReference>
<dbReference type="GO" id="GO:0008253">
    <property type="term" value="F:5'-nucleotidase activity"/>
    <property type="evidence" value="ECO:0007669"/>
    <property type="project" value="InterPro"/>
</dbReference>
<dbReference type="EMBL" id="CP068073">
    <property type="protein sequence ID" value="QQS83168.1"/>
    <property type="molecule type" value="Genomic_DNA"/>
</dbReference>
<dbReference type="NCBIfam" id="TIGR01549">
    <property type="entry name" value="HAD-SF-IA-v1"/>
    <property type="match status" value="1"/>
</dbReference>
<accession>A0A143PB91</accession>
<reference evidence="2 3" key="1">
    <citation type="submission" date="2018-11" db="EMBL/GenBank/DDBJ databases">
        <title>Genomic profiling of Staphylococcus species from a Poultry farm system in KwaZulu-Natal, South Africa.</title>
        <authorList>
            <person name="Amoako D.G."/>
            <person name="Somboro A.M."/>
            <person name="Abia A.L.K."/>
            <person name="Bester L.A."/>
            <person name="Essack S.Y."/>
        </authorList>
    </citation>
    <scope>NUCLEOTIDE SEQUENCE [LARGE SCALE GENOMIC DNA]</scope>
    <source>
        <strain evidence="2 3">SA11</strain>
    </source>
</reference>
<protein>
    <submittedName>
        <fullName evidence="2">Noncanonical pyrimidine nucleotidase, YjjG family</fullName>
    </submittedName>
    <submittedName>
        <fullName evidence="1">YjjG family noncanonical pyrimidine nucleotidase</fullName>
    </submittedName>
</protein>
<keyword evidence="4" id="KW-1185">Reference proteome</keyword>
<dbReference type="InterPro" id="IPR006439">
    <property type="entry name" value="HAD-SF_hydro_IA"/>
</dbReference>
<evidence type="ECO:0000313" key="4">
    <source>
        <dbReference type="Proteomes" id="UP000595942"/>
    </source>
</evidence>
<gene>
    <name evidence="2" type="ORF">EIG99_07915</name>
    <name evidence="1" type="ORF">I6J05_02265</name>
</gene>
<dbReference type="InterPro" id="IPR011951">
    <property type="entry name" value="HAD-SF_hydro_IA_YjjG/PynA"/>
</dbReference>
<evidence type="ECO:0000313" key="3">
    <source>
        <dbReference type="Proteomes" id="UP000293854"/>
    </source>
</evidence>
<dbReference type="InterPro" id="IPR023214">
    <property type="entry name" value="HAD_sf"/>
</dbReference>
<dbReference type="Proteomes" id="UP000595942">
    <property type="component" value="Chromosome"/>
</dbReference>
<dbReference type="Pfam" id="PF13419">
    <property type="entry name" value="HAD_2"/>
    <property type="match status" value="1"/>
</dbReference>
<dbReference type="SFLD" id="SFLDG01135">
    <property type="entry name" value="C1.5.6:_HAD__Beta-PGM__Phospha"/>
    <property type="match status" value="1"/>
</dbReference>
<dbReference type="InterPro" id="IPR041492">
    <property type="entry name" value="HAD_2"/>
</dbReference>
<dbReference type="AlphaFoldDB" id="A0A143PB91"/>
<dbReference type="Proteomes" id="UP000293854">
    <property type="component" value="Unassembled WGS sequence"/>
</dbReference>
<dbReference type="SFLD" id="SFLDS00003">
    <property type="entry name" value="Haloacid_Dehalogenase"/>
    <property type="match status" value="1"/>
</dbReference>
<dbReference type="InterPro" id="IPR023198">
    <property type="entry name" value="PGP-like_dom2"/>
</dbReference>
<organism evidence="2 3">
    <name type="scientific">Staphylococcus condimenti</name>
    <dbReference type="NCBI Taxonomy" id="70255"/>
    <lineage>
        <taxon>Bacteria</taxon>
        <taxon>Bacillati</taxon>
        <taxon>Bacillota</taxon>
        <taxon>Bacilli</taxon>
        <taxon>Bacillales</taxon>
        <taxon>Staphylococcaceae</taxon>
        <taxon>Staphylococcus</taxon>
    </lineage>
</organism>